<protein>
    <recommendedName>
        <fullName evidence="4 16">Dihydrolipoyl dehydrogenase</fullName>
        <ecNumber evidence="3 16">1.8.1.4</ecNumber>
    </recommendedName>
</protein>
<sequence>METYDVAVVGGGPGGYVAAVRAAQLGLTVALVEGDHLGGTCLNRGCIPSKTLLRFAEVIELIRKARGWGIEAGEPVLSIDKMMGQKDKVIGKLRGGIGMLLKTNKIKHYEGFGTVHPDRSITVRSGESETNLSARHVILATGSKPFLPPIPGIDKTDVHTSDSIFSLSHIPKSVVIVGGGVIGVEFAGIFAGLNAKVTIVEMAPRIVATEDEDASKVLAKSLKDKGVSILTDAKVEGIGQADGIKRVTVATKAGTQELECDEVLVAVGRTPNTRGLEALGLEMNKSFVAVNEYMETSIPGIYAVGDLIGGWQLAHVASGEGLCAAANIAGHKQKMNYRVVPRCIYTSPEIASVGISVETAKQLGYQVKVEKFHHLGNGKAIAMDETEGFVKLISEEKFGEILGVVMVGPHVTEMISEAAAYMHLEGTVEELANMIHPHPAVSESLFEAANAWLGYKAH</sequence>
<dbReference type="Gene3D" id="3.30.390.30">
    <property type="match status" value="1"/>
</dbReference>
<evidence type="ECO:0000256" key="13">
    <source>
        <dbReference type="PIRSR" id="PIRSR000350-2"/>
    </source>
</evidence>
<evidence type="ECO:0000256" key="1">
    <source>
        <dbReference type="ARBA" id="ARBA00004496"/>
    </source>
</evidence>
<dbReference type="PIRSF" id="PIRSF000350">
    <property type="entry name" value="Mercury_reductase_MerA"/>
    <property type="match status" value="1"/>
</dbReference>
<dbReference type="InterPro" id="IPR006258">
    <property type="entry name" value="Lipoamide_DH"/>
</dbReference>
<dbReference type="NCBIfam" id="TIGR01350">
    <property type="entry name" value="lipoamide_DH"/>
    <property type="match status" value="1"/>
</dbReference>
<dbReference type="InterPro" id="IPR023753">
    <property type="entry name" value="FAD/NAD-binding_dom"/>
</dbReference>
<feature type="disulfide bond" description="Redox-active" evidence="15">
    <location>
        <begin position="41"/>
        <end position="46"/>
    </location>
</feature>
<dbReference type="GO" id="GO:0006103">
    <property type="term" value="P:2-oxoglutarate metabolic process"/>
    <property type="evidence" value="ECO:0007669"/>
    <property type="project" value="TreeGrafter"/>
</dbReference>
<dbReference type="PRINTS" id="PR00411">
    <property type="entry name" value="PNDRDTASEI"/>
</dbReference>
<dbReference type="Pfam" id="PF07992">
    <property type="entry name" value="Pyr_redox_2"/>
    <property type="match status" value="1"/>
</dbReference>
<evidence type="ECO:0000256" key="9">
    <source>
        <dbReference type="ARBA" id="ARBA00023027"/>
    </source>
</evidence>
<keyword evidence="7 14" id="KW-0274">FAD</keyword>
<dbReference type="SUPFAM" id="SSF51905">
    <property type="entry name" value="FAD/NAD(P)-binding domain"/>
    <property type="match status" value="1"/>
</dbReference>
<dbReference type="PANTHER" id="PTHR22912:SF217">
    <property type="entry name" value="DIHYDROLIPOYL DEHYDROGENASE"/>
    <property type="match status" value="1"/>
</dbReference>
<dbReference type="Pfam" id="PF02852">
    <property type="entry name" value="Pyr_redox_dim"/>
    <property type="match status" value="1"/>
</dbReference>
<dbReference type="InterPro" id="IPR001100">
    <property type="entry name" value="Pyr_nuc-diS_OxRdtase"/>
</dbReference>
<dbReference type="PANTHER" id="PTHR22912">
    <property type="entry name" value="DISULFIDE OXIDOREDUCTASE"/>
    <property type="match status" value="1"/>
</dbReference>
<evidence type="ECO:0000256" key="11">
    <source>
        <dbReference type="ARBA" id="ARBA00023284"/>
    </source>
</evidence>
<dbReference type="PRINTS" id="PR00368">
    <property type="entry name" value="FADPNR"/>
</dbReference>
<evidence type="ECO:0000256" key="12">
    <source>
        <dbReference type="ARBA" id="ARBA00049187"/>
    </source>
</evidence>
<comment type="catalytic activity">
    <reaction evidence="12 16">
        <text>N(6)-[(R)-dihydrolipoyl]-L-lysyl-[protein] + NAD(+) = N(6)-[(R)-lipoyl]-L-lysyl-[protein] + NADH + H(+)</text>
        <dbReference type="Rhea" id="RHEA:15045"/>
        <dbReference type="Rhea" id="RHEA-COMP:10474"/>
        <dbReference type="Rhea" id="RHEA-COMP:10475"/>
        <dbReference type="ChEBI" id="CHEBI:15378"/>
        <dbReference type="ChEBI" id="CHEBI:57540"/>
        <dbReference type="ChEBI" id="CHEBI:57945"/>
        <dbReference type="ChEBI" id="CHEBI:83099"/>
        <dbReference type="ChEBI" id="CHEBI:83100"/>
        <dbReference type="EC" id="1.8.1.4"/>
    </reaction>
</comment>
<evidence type="ECO:0000313" key="19">
    <source>
        <dbReference type="EMBL" id="TBL81667.1"/>
    </source>
</evidence>
<dbReference type="AlphaFoldDB" id="A0A4Q9DX32"/>
<feature type="binding site" evidence="14">
    <location>
        <begin position="141"/>
        <end position="143"/>
    </location>
    <ligand>
        <name>FAD</name>
        <dbReference type="ChEBI" id="CHEBI:57692"/>
    </ligand>
</feature>
<comment type="similarity">
    <text evidence="2 16">Belongs to the class-I pyridine nucleotide-disulfide oxidoreductase family.</text>
</comment>
<keyword evidence="10" id="KW-1015">Disulfide bond</keyword>
<dbReference type="FunFam" id="3.30.390.30:FF:000001">
    <property type="entry name" value="Dihydrolipoyl dehydrogenase"/>
    <property type="match status" value="1"/>
</dbReference>
<dbReference type="Gene3D" id="3.50.50.60">
    <property type="entry name" value="FAD/NAD(P)-binding domain"/>
    <property type="match status" value="2"/>
</dbReference>
<keyword evidence="5" id="KW-0963">Cytoplasm</keyword>
<feature type="binding site" evidence="14">
    <location>
        <position position="50"/>
    </location>
    <ligand>
        <name>FAD</name>
        <dbReference type="ChEBI" id="CHEBI:57692"/>
    </ligand>
</feature>
<dbReference type="EMBL" id="SIRE01000002">
    <property type="protein sequence ID" value="TBL81667.1"/>
    <property type="molecule type" value="Genomic_DNA"/>
</dbReference>
<evidence type="ECO:0000256" key="15">
    <source>
        <dbReference type="PIRSR" id="PIRSR000350-4"/>
    </source>
</evidence>
<dbReference type="GO" id="GO:0005737">
    <property type="term" value="C:cytoplasm"/>
    <property type="evidence" value="ECO:0007669"/>
    <property type="project" value="UniProtKB-SubCell"/>
</dbReference>
<accession>A0A4Q9DX32</accession>
<keyword evidence="9 14" id="KW-0520">NAD</keyword>
<comment type="subcellular location">
    <subcellularLocation>
        <location evidence="1">Cytoplasm</location>
    </subcellularLocation>
</comment>
<feature type="binding site" evidence="14">
    <location>
        <position position="201"/>
    </location>
    <ligand>
        <name>NAD(+)</name>
        <dbReference type="ChEBI" id="CHEBI:57540"/>
    </ligand>
</feature>
<gene>
    <name evidence="19" type="primary">lpdA</name>
    <name evidence="19" type="ORF">EYB31_01325</name>
</gene>
<evidence type="ECO:0000256" key="16">
    <source>
        <dbReference type="RuleBase" id="RU003692"/>
    </source>
</evidence>
<feature type="binding site" evidence="14">
    <location>
        <begin position="178"/>
        <end position="185"/>
    </location>
    <ligand>
        <name>NAD(+)</name>
        <dbReference type="ChEBI" id="CHEBI:57540"/>
    </ligand>
</feature>
<evidence type="ECO:0000259" key="18">
    <source>
        <dbReference type="Pfam" id="PF07992"/>
    </source>
</evidence>
<dbReference type="EC" id="1.8.1.4" evidence="3 16"/>
<feature type="domain" description="Pyridine nucleotide-disulphide oxidoreductase dimerisation" evidence="17">
    <location>
        <begin position="340"/>
        <end position="448"/>
    </location>
</feature>
<evidence type="ECO:0000256" key="8">
    <source>
        <dbReference type="ARBA" id="ARBA00023002"/>
    </source>
</evidence>
<dbReference type="OrthoDB" id="9800167at2"/>
<dbReference type="InterPro" id="IPR012999">
    <property type="entry name" value="Pyr_OxRdtase_I_AS"/>
</dbReference>
<dbReference type="RefSeq" id="WP_131011453.1">
    <property type="nucleotide sequence ID" value="NZ_SIRE01000002.1"/>
</dbReference>
<feature type="domain" description="FAD/NAD(P)-binding" evidence="18">
    <location>
        <begin position="4"/>
        <end position="321"/>
    </location>
</feature>
<dbReference type="InterPro" id="IPR016156">
    <property type="entry name" value="FAD/NAD-linked_Rdtase_dimer_sf"/>
</dbReference>
<keyword evidence="8 16" id="KW-0560">Oxidoreductase</keyword>
<feature type="binding site" evidence="14">
    <location>
        <position position="268"/>
    </location>
    <ligand>
        <name>NAD(+)</name>
        <dbReference type="ChEBI" id="CHEBI:57540"/>
    </ligand>
</feature>
<evidence type="ECO:0000256" key="4">
    <source>
        <dbReference type="ARBA" id="ARBA00016961"/>
    </source>
</evidence>
<evidence type="ECO:0000256" key="7">
    <source>
        <dbReference type="ARBA" id="ARBA00022827"/>
    </source>
</evidence>
<feature type="binding site" evidence="14">
    <location>
        <position position="113"/>
    </location>
    <ligand>
        <name>FAD</name>
        <dbReference type="ChEBI" id="CHEBI:57692"/>
    </ligand>
</feature>
<keyword evidence="20" id="KW-1185">Reference proteome</keyword>
<comment type="caution">
    <text evidence="19">The sequence shown here is derived from an EMBL/GenBank/DDBJ whole genome shotgun (WGS) entry which is preliminary data.</text>
</comment>
<dbReference type="SUPFAM" id="SSF55424">
    <property type="entry name" value="FAD/NAD-linked reductases, dimerisation (C-terminal) domain"/>
    <property type="match status" value="1"/>
</dbReference>
<evidence type="ECO:0000313" key="20">
    <source>
        <dbReference type="Proteomes" id="UP000293142"/>
    </source>
</evidence>
<reference evidence="19 20" key="1">
    <citation type="submission" date="2019-02" db="EMBL/GenBank/DDBJ databases">
        <title>Paenibacillus sp. nov., isolated from surface-sterilized tissue of Thalictrum simplex L.</title>
        <authorList>
            <person name="Tuo L."/>
        </authorList>
    </citation>
    <scope>NUCLEOTIDE SEQUENCE [LARGE SCALE GENOMIC DNA]</scope>
    <source>
        <strain evidence="19 20">N2SHLJ1</strain>
    </source>
</reference>
<feature type="active site" description="Proton acceptor" evidence="13">
    <location>
        <position position="438"/>
    </location>
</feature>
<evidence type="ECO:0000256" key="14">
    <source>
        <dbReference type="PIRSR" id="PIRSR000350-3"/>
    </source>
</evidence>
<dbReference type="GO" id="GO:0004148">
    <property type="term" value="F:dihydrolipoyl dehydrogenase (NADH) activity"/>
    <property type="evidence" value="ECO:0007669"/>
    <property type="project" value="UniProtKB-EC"/>
</dbReference>
<evidence type="ECO:0000256" key="10">
    <source>
        <dbReference type="ARBA" id="ARBA00023157"/>
    </source>
</evidence>
<name>A0A4Q9DX32_9BACL</name>
<comment type="miscellaneous">
    <text evidence="16">The active site is a redox-active disulfide bond.</text>
</comment>
<dbReference type="GO" id="GO:0050660">
    <property type="term" value="F:flavin adenine dinucleotide binding"/>
    <property type="evidence" value="ECO:0007669"/>
    <property type="project" value="InterPro"/>
</dbReference>
<dbReference type="Proteomes" id="UP000293142">
    <property type="component" value="Unassembled WGS sequence"/>
</dbReference>
<organism evidence="19 20">
    <name type="scientific">Paenibacillus thalictri</name>
    <dbReference type="NCBI Taxonomy" id="2527873"/>
    <lineage>
        <taxon>Bacteria</taxon>
        <taxon>Bacillati</taxon>
        <taxon>Bacillota</taxon>
        <taxon>Bacilli</taxon>
        <taxon>Bacillales</taxon>
        <taxon>Paenibacillaceae</taxon>
        <taxon>Paenibacillus</taxon>
    </lineage>
</organism>
<proteinExistence type="inferred from homology"/>
<dbReference type="InterPro" id="IPR004099">
    <property type="entry name" value="Pyr_nucl-diS_OxRdtase_dimer"/>
</dbReference>
<feature type="binding site" evidence="14">
    <location>
        <position position="306"/>
    </location>
    <ligand>
        <name>FAD</name>
        <dbReference type="ChEBI" id="CHEBI:57692"/>
    </ligand>
</feature>
<dbReference type="PROSITE" id="PS00076">
    <property type="entry name" value="PYRIDINE_REDOX_1"/>
    <property type="match status" value="1"/>
</dbReference>
<evidence type="ECO:0000256" key="3">
    <source>
        <dbReference type="ARBA" id="ARBA00012608"/>
    </source>
</evidence>
<evidence type="ECO:0000256" key="6">
    <source>
        <dbReference type="ARBA" id="ARBA00022630"/>
    </source>
</evidence>
<keyword evidence="6 16" id="KW-0285">Flavoprotein</keyword>
<keyword evidence="11 16" id="KW-0676">Redox-active center</keyword>
<keyword evidence="14" id="KW-0547">Nucleotide-binding</keyword>
<dbReference type="InterPro" id="IPR036188">
    <property type="entry name" value="FAD/NAD-bd_sf"/>
</dbReference>
<dbReference type="InterPro" id="IPR050151">
    <property type="entry name" value="Class-I_Pyr_Nuc-Dis_Oxidored"/>
</dbReference>
<comment type="cofactor">
    <cofactor evidence="14 16">
        <name>FAD</name>
        <dbReference type="ChEBI" id="CHEBI:57692"/>
    </cofactor>
    <text evidence="14 16">Binds 1 FAD per subunit.</text>
</comment>
<evidence type="ECO:0000256" key="5">
    <source>
        <dbReference type="ARBA" id="ARBA00022490"/>
    </source>
</evidence>
<evidence type="ECO:0000256" key="2">
    <source>
        <dbReference type="ARBA" id="ARBA00007532"/>
    </source>
</evidence>
<evidence type="ECO:0000259" key="17">
    <source>
        <dbReference type="Pfam" id="PF02852"/>
    </source>
</evidence>